<evidence type="ECO:0000313" key="2">
    <source>
        <dbReference type="EMBL" id="WOL14385.1"/>
    </source>
</evidence>
<dbReference type="PROSITE" id="PS50181">
    <property type="entry name" value="FBOX"/>
    <property type="match status" value="1"/>
</dbReference>
<dbReference type="SUPFAM" id="SSF81383">
    <property type="entry name" value="F-box domain"/>
    <property type="match status" value="1"/>
</dbReference>
<keyword evidence="3" id="KW-1185">Reference proteome</keyword>
<name>A0AAQ3QNB8_9LILI</name>
<dbReference type="AlphaFoldDB" id="A0AAQ3QNB8"/>
<dbReference type="InterPro" id="IPR001810">
    <property type="entry name" value="F-box_dom"/>
</dbReference>
<dbReference type="InterPro" id="IPR050796">
    <property type="entry name" value="SCF_F-box_component"/>
</dbReference>
<dbReference type="InterPro" id="IPR011043">
    <property type="entry name" value="Gal_Oxase/kelch_b-propeller"/>
</dbReference>
<dbReference type="PANTHER" id="PTHR31672">
    <property type="entry name" value="BNACNNG10540D PROTEIN"/>
    <property type="match status" value="1"/>
</dbReference>
<proteinExistence type="predicted"/>
<dbReference type="InterPro" id="IPR036047">
    <property type="entry name" value="F-box-like_dom_sf"/>
</dbReference>
<organism evidence="2 3">
    <name type="scientific">Canna indica</name>
    <name type="common">Indian-shot</name>
    <dbReference type="NCBI Taxonomy" id="4628"/>
    <lineage>
        <taxon>Eukaryota</taxon>
        <taxon>Viridiplantae</taxon>
        <taxon>Streptophyta</taxon>
        <taxon>Embryophyta</taxon>
        <taxon>Tracheophyta</taxon>
        <taxon>Spermatophyta</taxon>
        <taxon>Magnoliopsida</taxon>
        <taxon>Liliopsida</taxon>
        <taxon>Zingiberales</taxon>
        <taxon>Cannaceae</taxon>
        <taxon>Canna</taxon>
    </lineage>
</organism>
<dbReference type="EMBL" id="CP136896">
    <property type="protein sequence ID" value="WOL14385.1"/>
    <property type="molecule type" value="Genomic_DNA"/>
</dbReference>
<accession>A0AAQ3QNB8</accession>
<evidence type="ECO:0000313" key="3">
    <source>
        <dbReference type="Proteomes" id="UP001327560"/>
    </source>
</evidence>
<protein>
    <submittedName>
        <fullName evidence="2">F-box protein</fullName>
    </submittedName>
</protein>
<sequence>MGIFRRGGATTREYFRRILQWFGINTRRLGVQKNDGLPLLPNDMLYEVFSHLPAKFALQVQLVSKDVHTMISSDLFQLKQSYHHKTISGFFNQTYSSHQFISLDPEAGVPNRSLEFMAAANVKILGSSHGLLFCHNKPEKSAGNLSIFNPVRHTWWPLPSTAFGNLSNAGVAVRFGHGPLTRDYKLIVVAPTAADWPTSMDCKIYDSAVRSWTVDKRLHFGCRDVRLQQPVVCGDTVFWASDFSGHMKADPYVVALDIEKECTELIATPKEAAIEYDDEIAVASREDNMVCFVHYRRRSCTWNLWRLKKTKEWVKIHEINNLYGQRFITLCNVDKDKLLVFSAEDRVYSYNVEDGSVNELARVGSYHPTLFPYSNTLLPCRRQEGVRGCNFYEQSENL</sequence>
<dbReference type="Proteomes" id="UP001327560">
    <property type="component" value="Chromosome 7"/>
</dbReference>
<dbReference type="SUPFAM" id="SSF50965">
    <property type="entry name" value="Galactose oxidase, central domain"/>
    <property type="match status" value="1"/>
</dbReference>
<dbReference type="InterPro" id="IPR017451">
    <property type="entry name" value="F-box-assoc_interact_dom"/>
</dbReference>
<gene>
    <name evidence="2" type="ORF">Cni_G23165</name>
</gene>
<dbReference type="InterPro" id="IPR015915">
    <property type="entry name" value="Kelch-typ_b-propeller"/>
</dbReference>
<dbReference type="SMART" id="SM00256">
    <property type="entry name" value="FBOX"/>
    <property type="match status" value="1"/>
</dbReference>
<dbReference type="Pfam" id="PF00646">
    <property type="entry name" value="F-box"/>
    <property type="match status" value="1"/>
</dbReference>
<dbReference type="NCBIfam" id="TIGR01640">
    <property type="entry name" value="F_box_assoc_1"/>
    <property type="match status" value="1"/>
</dbReference>
<dbReference type="PANTHER" id="PTHR31672:SF13">
    <property type="entry name" value="F-BOX PROTEIN CPR30-LIKE"/>
    <property type="match status" value="1"/>
</dbReference>
<dbReference type="InterPro" id="IPR056592">
    <property type="entry name" value="Beta-prop_At3g26010-like"/>
</dbReference>
<reference evidence="2 3" key="1">
    <citation type="submission" date="2023-10" db="EMBL/GenBank/DDBJ databases">
        <title>Chromosome-scale genome assembly provides insights into flower coloration mechanisms of Canna indica.</title>
        <authorList>
            <person name="Li C."/>
        </authorList>
    </citation>
    <scope>NUCLEOTIDE SEQUENCE [LARGE SCALE GENOMIC DNA]</scope>
    <source>
        <tissue evidence="2">Flower</tissue>
    </source>
</reference>
<dbReference type="Pfam" id="PF24750">
    <property type="entry name" value="b-prop_At3g26010-like"/>
    <property type="match status" value="1"/>
</dbReference>
<feature type="domain" description="F-box" evidence="1">
    <location>
        <begin position="34"/>
        <end position="85"/>
    </location>
</feature>
<dbReference type="Gene3D" id="2.120.10.80">
    <property type="entry name" value="Kelch-type beta propeller"/>
    <property type="match status" value="1"/>
</dbReference>
<evidence type="ECO:0000259" key="1">
    <source>
        <dbReference type="PROSITE" id="PS50181"/>
    </source>
</evidence>